<evidence type="ECO:0000313" key="4">
    <source>
        <dbReference type="Proteomes" id="UP000038045"/>
    </source>
</evidence>
<evidence type="ECO:0000259" key="3">
    <source>
        <dbReference type="SMART" id="SM00327"/>
    </source>
</evidence>
<feature type="compositionally biased region" description="Basic and acidic residues" evidence="2">
    <location>
        <begin position="245"/>
        <end position="270"/>
    </location>
</feature>
<sequence length="7891" mass="895683">MAYKSQACVANCLVCSCAQCFHSSDKKMLRDRKREEHIESYGSSVTLDESFTRSVSTRSNRLALPSQTRASSTSLNRYTGKKSKKAPDASVLRANRRSQNELNKDLDEWYKKKSLSFDQLSQASFASLTNTSDREERTFDNVDGSDCSSITNSIDSLSSKNVELKSILKNATFNDYQNTSSSSKLSKHLFNRKSKKSSKSLLNPVSEVVEEEIESSCQEGSSKDTKKKNNTWKKMKRGIRSIFSNDKDSGKGDNDKYEKYPNGECQDRKSSSGLFKKMFRSESQQPVPTKYQSSTIGRSSYDTTGYNNQRVLKIDSDDDYAEIIGYRAKSNEKDIYTSYGTPNHKKREMSLPVSPKTVKFQDEIDLEIMTDSSISNRRDFATIESLRQSKEENQLFQHNMQNCNQQQQQYQRQNKNRQHINTFDSTDPNSILQHYNNQGNNKYSSSIKTLDVESNDIHTSARQTRILSPIRQQQQSTNYNKTISQSNFKSNPSDDAGDTSTLDQATMDLLKLSSEVPSNITFSSNPRLSPSSDKLKKCASTNSMHKVIRTDNGGVMKLSNVFTWDSDRLRLPSESPFPSTLGEQSEISLDKPLISDDESFLQGNSRPSSVNSRPVNLSARYIKDTIEIEEVDSEPIELQNEKEVKFEAEKAHENSQRVRTTVEGKMNMQKIVGSRLSEIQASFPSRYTIRETIKNYTITTTLGNKKMIMQEKRDLYMKDDQFMQNANKKYDVQILEDGRQVSRYEANIKVPGNMDAQEYLSKLSENLLNEMAILDAPETKTKVEVEIVEDITDIDKTYLIGIPVIEVEEEKKADIDDKQMEEISMPTLQVTEYNDLDDAKFEFMKEGNFFEDRKIFQKEATVLPSDESESTAPIQIDRSIKANVDCDLVRTEDRSTNEVIFVQTNKDIASFVLKRPIETHSQQKIVLQSQEHISKERMEQLEKLQMLEEEQEEIIEEIIEETVEEFIKTQEVIKTSATMETMTEKDLGIDEGIQTTVQEVKHELIETHQEINNLDFNQCVISNDSVVEGFVEIIIRDVIIWKETFKTWELSESSAMVICTISNDTKKYEETESYFRFPNESSAVLNVYFSETQGASLTAAFQKQGCKEELDYKASTPIISTASFSCKELLQENVTSMLYLGNDKKTPDEIVYITIKDIPNSTGHSLRCFSQCLASVTLNASLDGRRLEFTLLKNDEIFKIMPLANIIKEEAIISQSHVEMHSMNIKLSKDGCDDKASVVFASAKAESVSKEFQEYGRETEYCSIMMSNRGLNKFDSEVNIAQAITGKYNNKNFESLVKDISRNGSTSSSGTNSYDDLFTVNITKSMLISNFKTLLPLHGTAKIVWPSVSLIKSDSDLRKARCSLDFLHAQKNSLSVSLTNTYLSSPYQDDKMSTSSPTPKSVAVRKREHRSYSNGLNESEKKMSKEKEFKQIINMDEDIVYGKAYYTFFGSRPSYITDSEDEDEEDVYERGVQRSQSAIYLRSNNMFNSDLYQSNNIKTSILKEADTLGSSHQQVNILQDKNEIKIHSDHLTYHLPKFSTPPLASSSDEEDEYIKGESLQYFSSKKKTVHDKYSEGYQSYNDITYSSSKDISYCEPTATATTDIQLINKDNYTKFTTTDKRQTTTLRDNIFTQQGLIKAASTPDLNIETQFVASTHKGTRDIFELRNTKAVLLSSSLDIKCPSIENVDFAVNLIKSSPSSKFLYNPIIKQKSCDSLFAKVKTMPAFYNCNEKYYSNEVPLRNLEFVKSQSEFSHSNRKIIYETINEKIVNYVKKEIPNDILLTQSLYTNTSTDSDIVNSTYSKVNISTSNHNIYRSISPVKQIVFQEIVTTKDFPGSFSTFSSSTKTDYVKKSEQSTTQNINLDNNLIDTSNVTAKIPEKLKHTERITTSTCQHCNVVFHREFTKPQSYYHIDTSLKEKYCESCYEDLILFNIDNTNVNIEVINNRKNDLSKKCIIYSPQYVSCIKDAVVEKKVELKSCQYGWEHILNDLEAEITYYDTNTIATTQKVEEEKRESSHFTKEYTGETIEGYTEKYITKVSKTQLLVFEDDKEDEDIEENIFITDLSKTNPNEIITKWLDLCRETESIKAEILRSKSAKPYEETIESTIDLERIPLSKRSASTNKAFSVSSQYDDTLMTRQSEEIEMRIDTLLRNSQVLNQPQIPIESIVKYATSDSGIFSTKAQVENKCSNLFNVSKQIMNVEQNDISEVSLKSNVIEEMSKSLSAAKTEDVIYIKQYNKIDQDLETDVIINDEVNIKNMLKTKSEGLEDVIQNELISKQEQSERETSVVKVINYGDNLLFNSTDKNELLNKKEESINRNIIIKDDIEYSLSLGVKEHKREMSIENMNAYIDLHQIPSTIKRKTNDQVLPTSFTVSETLNTLSSKTNERNDDINLRGPSHEKSIDKTIVDKKRELFSFNVNSMSLEEVNETIHFSKNICDKDVKEILLSTSNKDLLEKILNASSENEFIYISSYSTIERDLDTEIEIKKPLNIFTTLTANSCSEEYIQLAEMWIKEEDCVKYDGIVNIKSDDNAIMSSSVIKKTFAKDNEKEEQLISIIEKNDNKVSLNINIPEKKEHIETINAIVDLQQLSAVKKRKDVEHGVYINASLTQSLNLVAVSDIEDNISIHFNIPPSIDGSYIKINEKINDQHGLITKAVVIENYDKSIQLNKNDNKLDGCSTIIEGTNIEKSNKKVLPSSNEDVIYLSNYTTVDRDLQTSTDVIHSLQDKHSITTKSVTNEITNLSKYIVQDHPSITSTGSVKLTNIEATNLSSSDIQKLIRNATHQPNEFTSSILPHYTINVLEAKANIKLPQEPSEENINTFIDLKLINKKSTETIDEKLLPKSFDIKEQLITKQTSTIEDTQYHNFVFPTSIENIKFIVDEKLIVKNVFKVKESFDESYYRDIPLSNIVEDTFLENIVLPTPNVNALSKDIKEYKIEDVVFVTDYKIIDGTMIADIKLIETKTMNNFLRTSSSRDESIDISKFILQKESHDTSSNVINVPKEESAILVSSNIVTSFNKEVRESPESTSTIFKDTNVNIYKTMENVVALPPSREADIKAFIDMKVMQKDFRKEESILVDEKMTTSYKSDIYNIKPQTICSIPPEGNISRTVHEKITESLSYVINEYLQEYAPSVINIQDIYKISAAAFNNETFKKCFTETIKENVVFTTKFNVIDNTIVTNVNLINPSRSEEFVVQTTSTDEREKFVKDIKKISCQNVVVITDYKTINGKLNANITMVNPTVANQFLRTRSSLEENINISKYIKQHESIDQSKEIVKLPISESIKLTSIDLPSHLLEDKNKEGQAWNTYIEKQIESQEIETTITKPSMPSEESVDAFVDMKLLQKNIDESIDMTTMEHSVLSKESASLPYPSNVITEQSVSFLNLPPTLKTYTVIEEKITEEGSKLVNEYLKNYISNDTSLSKAVDGKDLFNISVAIANNDKFTTSFRQYTKEDIVFITDYRTIDNKLTAHVDLIDSKTANYIIRTSEAIEENINISKCISKDEITDESKKIISLKNIESSRLSSTDTSTLLSKNNFVEEVASGIHDDRDILTLVDQEKIIMPSEVSIDAFVDMKLLPKEAVDIDEKEIPKANVFRDELTLQSVSETNECRSIDLSQPSIEQKSNIIITEKEVESNKFSSKQFLHENLTKDLSLIGSQQVQEYKDILLPKSTDIKYIHDVKESSLENVIFITDYKTIDGKLNANITMVNPNIANQFMRTKSTIEESINISKYITQHEASNESKEVVKLPINESIKLTSIDSSSHFSGDKSEKGQVSSTYIEKLLESQYIEALIVKPLVPSEENIDAFVDMKLLQKNIDETTEKTTVKNMVMTKENISLPYSSNIVTEQSISFSNVQPIYKTYTVVEEKITEKGSTIVNEYLENYISKDTLLSQDANSRDLFNISLSVANDDRFTKSFKEYISEDIVFITDFRTIDNKLTAHIDLIDSNIANYIIEASEAIEENINVSKYISRNEISDGSNKTIGLKNIESSNLSSTETLTMLSKQNLIEETASEIYSDKSILILKTGEQIILPKMPSEVSIDAFVDMKLLPKETIDIDEKEIPKANVFRDELTLQSVSETNECRSIDLSQPSIEKKSNIIITEKEVESNKFSSKQFLHENLTKDLSLIGSQQSEEHKDILLANPNEAQYIQSLKESSSESVLFLTDYKTTEGKMNANIVMIDSKLANYFLSTKSSIEENINISKFVEQSQQYNESGEIVKLPNVESANLISKDINTLLSKDNITSEFTSTTQLEKGSTLTSIVGKAKLPQKPSEENIDAIVDIKFLQTDVNEEADERIFDKSFIIKQNLSTSHASNTLTDQSISLSQVPLIYKANTTVSEKIVESTNLVVNEYLQNYTDKTINLTGIIDANDMYNISVSAANDERFANTFKEYNQEEIVFITDYRKVNGKMKAHVDVIDLKTAECLLKVNSAIEENINISKLLSHEELCHKFEEIVKLPNVEFSMLTSSDISTLLIKDNIIEEFASIIQSIKGLSTTKVEGNAKERLQFSEENVDTFVDMKVFKKEPLTDEKEKELSEPNILKETLSTKSASEIRESKSVDISRASEECEYNITVSEKELEFNQFSSKQFLHENLTKDLSFIGSQESQEHRDILLPKANEETFSGSVKECSYENIVFLTDYKNIDADNFFKTQSSQEEFINVSKLVQQPQEYNEFGQVVKLPNIESANLCSSDIVTKLLKDDIIAESTLFIQEEKGKLSTKVEGMAKLPYQPSEENIDAAVDIKVLKKDTIEIANEKTLNKPFILQENLSTLSASDITAQQSISLSTMPQIDQTKMIINEKVVESNKFVINEYLQHYTDKNVELTGTIDAKDLYNISLAAANDDRFTSTFKESSYEEVVLITDYRKVNGKMTVNVDAIDLRAAQVLLKANSAIVENINISKHVLQSDIHDKSEQIVKLPNVESSTLASLDTSSLFAKNIILNESTSFTQPERGSSLATIHEHVMEPFKPLESHVETIVDMQLIKENDEIGKNETLLPKSFDIKHELKTSSVSNIDESKSFAISLAPSLESIKTTINDKVVVKNVFTGKESYDESYYRDIDLSTEIDNEGRREISLPTSNSDIFRKVVKESSDNDVIFITDYRKVHRAMSVDVSFPHATTDRHSLRAKSVIEENVNVSKYINQDENHERSMSIISLPNEESTILTSSDIKATIKHGNKWDKEEISGKKECKNEIRIQTESNIKMEQKPSEISMTAIVDLKCIPTEIDKIEKEQILSQSFTIKDKLSTPGVSEIDDNNYYQLSLKPSSEIVDKTISSAFTIKDSHKLKESYDENWYRDVDYSVTKDVIGDNEIVVPTFNIETLIENMREVLCEDIFYITNYSTIDNQKTTITVLKKPNNVYDIYKTTSVSNEELTINQEWIKKVAEEKVNCMINLKTESKSEMSNASLCANISREDTTSQEIIKITELIDATATFYSTVHDNKKYEENLNAYVDMKKIPSAPKQHNIEHSISVSFDARQMFTASAVSNVATRSCVRFSLPAQVFEIASRYDDMYDEYGELKVQPIRRETTESLIELMKVIDNKFDENKIIEIGENEIVKKDMKAASVEECIYISDYSTVVSEDVASATVEYPMNVFKVLATPSIQEENINIVQNWIKNEAHGEFKCIVNIAPTDYSEMEQSLIVKSLEKANEKESEVIRINDIINYNLEYDVIVQKQQFEEVFNVIEAKVGSKHLSAIKKFDQADHSINITANFKQSVSKATVCDTSDRIYMNIIIPKRVDVLETSFGNLSQSYQSYVTNYSLCEKIINESHTTQQPINLSSTIAFVKPNIFVIPQTPVIKEYTYITETTVVDRNEGTQINIEKPTIVKETFKSSTETDTVLNQNLKKEDIINKISTKCGIPFVISTNLSTTNASDIIINKKQETIFDTIEFINKNDVKVIENEVVINLKEPIQPKEDVINTILDLRQISAVKVVNEAEHSFNVSASFEKTSNKFKVSDIEETCNAQFTCKAPICIVDQVIQDKRKDNANIKVGESSYEIMETGFDLQKADSVTEMYNTIKLKTSNDNVLKKTMSETNDEDVLCITQYFIVDRNLYASTSLNEKENMVKCLSTLSAMTTDTTIDNEWFKKESLESACKTIFTPTNFALSDTYASDSVTECKAIERIKPNESIEYLYLSANEDYLSMSLVESQNSKINVMMSLYCMDSANEGRAQEVEVPLVVTISTTHLVEANEVVTDRVTIFNEFARKSEYGFANMEMIIANRGENIKEIFEAVEIENLKMVVDLCNRDLETERVYITVYEPNYFGRVLFEAEESDEVYAQFTATICARRIDILSTKFSKTITRDHEPLSLKTFATSEITKVIDENWIIPPPILNCDIIRVMANELTPISMKFIEATVKVIHVGFDFVIPPSKDDTLTKLKDFNFAGSYELHTKSSSEEYKMTTYNFYKNDSSDKASKKLIVGYEELIEFTSKNAGDVSTVVYDNYIKPPAEFRTTTIAKCPNDMPTMSYRFKESHTDDHYANFSYNRNNESLEVELIKYIPQFGGSLDVSFTFASEVTLSILRELIRSIAYAECGKTIITCNDTTPVTLNSLPSSYESLTIGEAYLREEDKSFSKILLNDINHGNATTFRLKESHEETQTTYQHFDELGETELVYYTYDEINQITGYRLRCDAAEEITKIMSYTLSRPINVCESAKFFTIIPNTHSPITLTSSHATNNIVSVTNNFYLPPPNELITLKSIEKLCAFESLMLLECTDQSIIHNYFFNKYEDNQISESTINDKHTQIIDFNTYASLANNVEKVFSLSYPVDNVGKDKTIIKISRDDTFTYKTTESQEETIISGDCYKREEDNENAKICRIIASEGQPMSFRVMQSSDEAQNCHFDYHRDNDCQDSNINIKSIRESTPFTMSCKAFSMEDNHKDITLSATGDMDLDAKHTLHIANFIEPFILKIKESTTEENNVVYNLSKSAMLDGNKIIIKDCNIDKALFNIFECETSEESIYSQFKRELEDEKTEITLGEPYHGGEFILSTYSSEDETVNILSDIHSKALFSACTDIILSTPNTLDNECFTLVASKIIEILKELNFINDKPKTLEAQIVHASPNDGERVIITLKESSIATDSTNFIFTKASQSQDYSITVPISLEGGNYTYSAKSSSDEYITIGQDIINIKPNVGDILITLITSNTITPGFLSTSKAGEENVTISTNLQNPPPFLYASIKGISPRDGPSQCITLSESKEMSECNNITLFKEQSHDTKSITITEALHGGCYSFKSLSTVDNVYNLTCDLRSNEICKEETNITLWIAREIERIVLSSSKSESNEIIVDLSINNKKSFHEEYNIELTTYNTIEPSTFQSTESGEQMITVNFNLSSSKEKDYESEVTWDTPRYGGDTILHTYAASEIKLNEINTILHKSEGNEKSEDLIIKISNNIETSYSTSSSSEAYISIDAKLVSSASIDNLSSAKTILSEANNGGHFTYCTRQFSEIHFNLTVDLNHQPNEGKFTYTVHEPETEKMLVFQALASQECNANLEETYITRFSSASTVHVEGVCEYNMIREASPVAFEKIIEEIETTEFTEYVSSENIKSILIEREESNKELQITTSEKRVSFAEDVQEKTIALDASMSIESMSKPSIIKKPMKKERERSRRSELKKNEAPKFSNLRRNSLLMALNIGSPSNIPHFKTLSDIVYAIKDAGLEYSNLIFGIDYTKSNHYQGEKTFDCRSLHSLLPNEQNPYQHVIEIVGKTLSSFDADGQIPVYGFGTEECTDQTIFNLADPEDMDACCNGFEEVLKTYNDITPKINMSGPTNFVPLIEKAIDICREKHSYHILVIVADGQVTNEKINQKAIAAASHYPLSIIMVGVGDGPWGMMSRFDETLPKRMFDNFHFVDFHKVMFNAPNAEASFAVNALMEIPDQYKAIKELGLLKHSRRG</sequence>
<feature type="region of interest" description="Disordered" evidence="2">
    <location>
        <begin position="1387"/>
        <end position="1420"/>
    </location>
</feature>
<feature type="domain" description="VWFA" evidence="3">
    <location>
        <begin position="7659"/>
        <end position="7852"/>
    </location>
</feature>
<dbReference type="InterPro" id="IPR002035">
    <property type="entry name" value="VWF_A"/>
</dbReference>
<dbReference type="GO" id="GO:0005634">
    <property type="term" value="C:nucleus"/>
    <property type="evidence" value="ECO:0007669"/>
    <property type="project" value="TreeGrafter"/>
</dbReference>
<evidence type="ECO:0000313" key="5">
    <source>
        <dbReference type="WBParaSite" id="PTRK_0001603500.1"/>
    </source>
</evidence>
<feature type="compositionally biased region" description="Polar residues" evidence="2">
    <location>
        <begin position="1387"/>
        <end position="1399"/>
    </location>
</feature>
<evidence type="ECO:0000256" key="1">
    <source>
        <dbReference type="SAM" id="Coils"/>
    </source>
</evidence>
<dbReference type="SUPFAM" id="SSF53300">
    <property type="entry name" value="vWA-like"/>
    <property type="match status" value="1"/>
</dbReference>
<proteinExistence type="predicted"/>
<dbReference type="PANTHER" id="PTHR45751">
    <property type="entry name" value="COPINE FAMILY PROTEIN 1"/>
    <property type="match status" value="1"/>
</dbReference>
<feature type="region of interest" description="Disordered" evidence="2">
    <location>
        <begin position="237"/>
        <end position="302"/>
    </location>
</feature>
<dbReference type="GO" id="GO:0004842">
    <property type="term" value="F:ubiquitin-protein transferase activity"/>
    <property type="evidence" value="ECO:0007669"/>
    <property type="project" value="TreeGrafter"/>
</dbReference>
<keyword evidence="4" id="KW-1185">Reference proteome</keyword>
<dbReference type="InterPro" id="IPR010734">
    <property type="entry name" value="Copine_C"/>
</dbReference>
<feature type="compositionally biased region" description="Basic and acidic residues" evidence="2">
    <location>
        <begin position="7601"/>
        <end position="7616"/>
    </location>
</feature>
<feature type="coiled-coil region" evidence="1">
    <location>
        <begin position="930"/>
        <end position="964"/>
    </location>
</feature>
<protein>
    <submittedName>
        <fullName evidence="5">VWFA domain-containing protein</fullName>
    </submittedName>
</protein>
<dbReference type="SMART" id="SM00327">
    <property type="entry name" value="VWA"/>
    <property type="match status" value="1"/>
</dbReference>
<dbReference type="WBParaSite" id="PTRK_0001603500.1">
    <property type="protein sequence ID" value="PTRK_0001603500.1"/>
    <property type="gene ID" value="PTRK_0001603500"/>
</dbReference>
<feature type="region of interest" description="Disordered" evidence="2">
    <location>
        <begin position="58"/>
        <end position="97"/>
    </location>
</feature>
<feature type="compositionally biased region" description="Polar residues" evidence="2">
    <location>
        <begin position="58"/>
        <end position="77"/>
    </location>
</feature>
<reference evidence="5" key="1">
    <citation type="submission" date="2017-02" db="UniProtKB">
        <authorList>
            <consortium name="WormBaseParasite"/>
        </authorList>
    </citation>
    <scope>IDENTIFICATION</scope>
</reference>
<feature type="compositionally biased region" description="Polar residues" evidence="2">
    <location>
        <begin position="419"/>
        <end position="443"/>
    </location>
</feature>
<name>A0A0N5A325_PARTI</name>
<feature type="region of interest" description="Disordered" evidence="2">
    <location>
        <begin position="461"/>
        <end position="501"/>
    </location>
</feature>
<evidence type="ECO:0000256" key="2">
    <source>
        <dbReference type="SAM" id="MobiDB-lite"/>
    </source>
</evidence>
<dbReference type="PROSITE" id="PS51257">
    <property type="entry name" value="PROKAR_LIPOPROTEIN"/>
    <property type="match status" value="1"/>
</dbReference>
<dbReference type="STRING" id="131310.A0A0N5A325"/>
<dbReference type="InterPro" id="IPR052079">
    <property type="entry name" value="E3_ligase/Copine_domain"/>
</dbReference>
<accession>A0A0N5A325</accession>
<feature type="region of interest" description="Disordered" evidence="2">
    <location>
        <begin position="409"/>
        <end position="443"/>
    </location>
</feature>
<feature type="region of interest" description="Disordered" evidence="2">
    <location>
        <begin position="7596"/>
        <end position="7616"/>
    </location>
</feature>
<organism evidence="4 5">
    <name type="scientific">Parastrongyloides trichosuri</name>
    <name type="common">Possum-specific nematode worm</name>
    <dbReference type="NCBI Taxonomy" id="131310"/>
    <lineage>
        <taxon>Eukaryota</taxon>
        <taxon>Metazoa</taxon>
        <taxon>Ecdysozoa</taxon>
        <taxon>Nematoda</taxon>
        <taxon>Chromadorea</taxon>
        <taxon>Rhabditida</taxon>
        <taxon>Tylenchina</taxon>
        <taxon>Panagrolaimomorpha</taxon>
        <taxon>Strongyloidoidea</taxon>
        <taxon>Strongyloididae</taxon>
        <taxon>Parastrongyloides</taxon>
    </lineage>
</organism>
<dbReference type="Pfam" id="PF07002">
    <property type="entry name" value="Copine"/>
    <property type="match status" value="1"/>
</dbReference>
<dbReference type="InterPro" id="IPR036465">
    <property type="entry name" value="vWFA_dom_sf"/>
</dbReference>
<dbReference type="Proteomes" id="UP000038045">
    <property type="component" value="Unplaced"/>
</dbReference>
<dbReference type="PANTHER" id="PTHR45751:SF11">
    <property type="entry name" value="COPINE FAMILY PROTEIN 2"/>
    <property type="match status" value="1"/>
</dbReference>
<dbReference type="GO" id="GO:0016567">
    <property type="term" value="P:protein ubiquitination"/>
    <property type="evidence" value="ECO:0007669"/>
    <property type="project" value="TreeGrafter"/>
</dbReference>
<keyword evidence="1" id="KW-0175">Coiled coil</keyword>
<feature type="compositionally biased region" description="Polar residues" evidence="2">
    <location>
        <begin position="281"/>
        <end position="302"/>
    </location>
</feature>